<keyword evidence="7" id="KW-1185">Reference proteome</keyword>
<dbReference type="InterPro" id="IPR025110">
    <property type="entry name" value="AMP-bd_C"/>
</dbReference>
<evidence type="ECO:0000313" key="7">
    <source>
        <dbReference type="Proteomes" id="UP000829999"/>
    </source>
</evidence>
<proteinExistence type="inferred from homology"/>
<dbReference type="PANTHER" id="PTHR24096:SF149">
    <property type="entry name" value="AMP-BINDING DOMAIN-CONTAINING PROTEIN-RELATED"/>
    <property type="match status" value="1"/>
</dbReference>
<sequence length="1052" mass="117166">MATRMYDEVHWYMEEVGARVVAKTGIPSDRHHLGKLMLHSLQDDPDFILQIDGATGESETFGSALDRSIRCAVSLTNMGLKQGDVMVLMGPNHLDFCVPHNAALYLGIMVASIDATLGVDELTQVFKTNQPKIIFCQSEKTGDVDAALKTLNMDTKVVTFNEDRHHTTLAQLLKVDEEAVKNFKPTDFDPAETVAYLTSTSGTTGVPKTAMLTHKNLNIGNRYLWIDFSKFPTPTRMVIVTSPAQWLSAGFHYLFSAILKYTRLQTSAAVTPEHFGELVDKYKPPYILISPTLMTTMMSKAKCDFNCFENVLVGGSAVTQDFLAEVKKMTKAETYVLYGMSEVCGNVVQQDKSTPLGSYGRQIGGVELKLVDPKTNEVITEPHVPGEIWFRGPSVFKGYYNNEEMTKETLTEDGWLKSGDILYRDEAWNLFFVDRYKLLLKYRNHQVSPSEVESVIMKHPGVFQVAVTGIPDRECGDLVVACVVPKPGCSPTAQEIKDLVKETLKSTMVKRGNDAVHWYMEEVGARVVAKTGIPSDRHHLGKLILHSLQDDPDFILQIDGATGESETFGSALDRSIRCAVSLTNMGLKQGDVMVLMGPNHIDYCIPHTAGLFLGLKVASIDATLCVNELKQLFETNRPKIIFAQTKKLGDINEALSASKVDAKIVTFDNISIYKTMTELLNDADEASVKKFQPTDFDPSSTIAFLTSTSGTTGIPKTAMITHENLAISLPYIWKTMSKFPSPIKISFVVSPAQWITTGFNYIFSPVLKFTRLQTSKPVTPEHFGDLVNKYRPNYILCNPVLMRTLAEQANCDFTCFEQMSLAGSYVSPELVEKMKKLTQSEDVFIHYGMSELSGTAFVHDCPAPPGSCGRPAGSFDCKLVDPETHKEVTEPHVQGELWFKGPAVFKGYHNNPEVTRETFSDDGWFRCGDIFYRDESWNVYFVERYKSLLKYNNHQVSPLEVEMVIMKHPGVLQVAVTGIPDRECGDLVVACVVPKPGCSLTAQEIKDLVKENLTDTKHLRGGVIFMKSLPITSASKINRQKLKELALTMRRE</sequence>
<evidence type="ECO:0000256" key="2">
    <source>
        <dbReference type="ARBA" id="ARBA00006432"/>
    </source>
</evidence>
<comment type="subcellular location">
    <subcellularLocation>
        <location evidence="1">Peroxisome</location>
    </subcellularLocation>
</comment>
<dbReference type="GeneID" id="118274573"/>
<dbReference type="Gene3D" id="3.40.50.12780">
    <property type="entry name" value="N-terminal domain of ligase-like"/>
    <property type="match status" value="2"/>
</dbReference>
<organism evidence="7 8">
    <name type="scientific">Spodoptera frugiperda</name>
    <name type="common">Fall armyworm</name>
    <dbReference type="NCBI Taxonomy" id="7108"/>
    <lineage>
        <taxon>Eukaryota</taxon>
        <taxon>Metazoa</taxon>
        <taxon>Ecdysozoa</taxon>
        <taxon>Arthropoda</taxon>
        <taxon>Hexapoda</taxon>
        <taxon>Insecta</taxon>
        <taxon>Pterygota</taxon>
        <taxon>Neoptera</taxon>
        <taxon>Endopterygota</taxon>
        <taxon>Lepidoptera</taxon>
        <taxon>Glossata</taxon>
        <taxon>Ditrysia</taxon>
        <taxon>Noctuoidea</taxon>
        <taxon>Noctuidae</taxon>
        <taxon>Amphipyrinae</taxon>
        <taxon>Spodoptera</taxon>
    </lineage>
</organism>
<feature type="domain" description="AMP-dependent synthetase/ligase" evidence="5">
    <location>
        <begin position="551"/>
        <end position="909"/>
    </location>
</feature>
<evidence type="ECO:0000256" key="1">
    <source>
        <dbReference type="ARBA" id="ARBA00004275"/>
    </source>
</evidence>
<evidence type="ECO:0000256" key="3">
    <source>
        <dbReference type="ARBA" id="ARBA00022598"/>
    </source>
</evidence>
<name>A0A9R0DSD1_SPOFR</name>
<dbReference type="Gene3D" id="3.30.300.30">
    <property type="match status" value="2"/>
</dbReference>
<dbReference type="Pfam" id="PF00501">
    <property type="entry name" value="AMP-binding"/>
    <property type="match status" value="2"/>
</dbReference>
<keyword evidence="4" id="KW-0576">Peroxisome</keyword>
<dbReference type="Proteomes" id="UP000829999">
    <property type="component" value="Chromosome 11"/>
</dbReference>
<dbReference type="InterPro" id="IPR042099">
    <property type="entry name" value="ANL_N_sf"/>
</dbReference>
<protein>
    <submittedName>
        <fullName evidence="8">Uncharacterized protein LOC118274573 isoform X4</fullName>
    </submittedName>
</protein>
<keyword evidence="3" id="KW-0436">Ligase</keyword>
<feature type="domain" description="AMP-binding enzyme C-terminal" evidence="6">
    <location>
        <begin position="960"/>
        <end position="1036"/>
    </location>
</feature>
<dbReference type="GO" id="GO:0016405">
    <property type="term" value="F:CoA-ligase activity"/>
    <property type="evidence" value="ECO:0007669"/>
    <property type="project" value="TreeGrafter"/>
</dbReference>
<feature type="domain" description="AMP-dependent synthetase/ligase" evidence="5">
    <location>
        <begin position="44"/>
        <end position="400"/>
    </location>
</feature>
<evidence type="ECO:0000259" key="6">
    <source>
        <dbReference type="Pfam" id="PF13193"/>
    </source>
</evidence>
<feature type="domain" description="AMP-binding enzyme C-terminal" evidence="6">
    <location>
        <begin position="451"/>
        <end position="509"/>
    </location>
</feature>
<dbReference type="AlphaFoldDB" id="A0A9R0DSD1"/>
<dbReference type="Pfam" id="PF13193">
    <property type="entry name" value="AMP-binding_C"/>
    <property type="match status" value="2"/>
</dbReference>
<dbReference type="InterPro" id="IPR000873">
    <property type="entry name" value="AMP-dep_synth/lig_dom"/>
</dbReference>
<accession>A0A9R0DSD1</accession>
<dbReference type="InterPro" id="IPR045851">
    <property type="entry name" value="AMP-bd_C_sf"/>
</dbReference>
<gene>
    <name evidence="8" type="primary">LOC118274573</name>
</gene>
<evidence type="ECO:0000313" key="8">
    <source>
        <dbReference type="RefSeq" id="XP_050552682.1"/>
    </source>
</evidence>
<dbReference type="GO" id="GO:0005777">
    <property type="term" value="C:peroxisome"/>
    <property type="evidence" value="ECO:0007669"/>
    <property type="project" value="UniProtKB-SubCell"/>
</dbReference>
<reference evidence="8" key="1">
    <citation type="submission" date="2025-08" db="UniProtKB">
        <authorList>
            <consortium name="RefSeq"/>
        </authorList>
    </citation>
    <scope>IDENTIFICATION</scope>
    <source>
        <tissue evidence="8">Whole larval tissue</tissue>
    </source>
</reference>
<dbReference type="PANTHER" id="PTHR24096">
    <property type="entry name" value="LONG-CHAIN-FATTY-ACID--COA LIGASE"/>
    <property type="match status" value="1"/>
</dbReference>
<evidence type="ECO:0000259" key="5">
    <source>
        <dbReference type="Pfam" id="PF00501"/>
    </source>
</evidence>
<evidence type="ECO:0000256" key="4">
    <source>
        <dbReference type="ARBA" id="ARBA00023140"/>
    </source>
</evidence>
<dbReference type="SUPFAM" id="SSF56801">
    <property type="entry name" value="Acetyl-CoA synthetase-like"/>
    <property type="match status" value="2"/>
</dbReference>
<dbReference type="RefSeq" id="XP_050552682.1">
    <property type="nucleotide sequence ID" value="XM_050696725.1"/>
</dbReference>
<comment type="similarity">
    <text evidence="2">Belongs to the ATP-dependent AMP-binding enzyme family.</text>
</comment>